<evidence type="ECO:0000313" key="2">
    <source>
        <dbReference type="Proteomes" id="UP000305675"/>
    </source>
</evidence>
<organism evidence="1 2">
    <name type="scientific">Ferrimonas aestuarii</name>
    <dbReference type="NCBI Taxonomy" id="2569539"/>
    <lineage>
        <taxon>Bacteria</taxon>
        <taxon>Pseudomonadati</taxon>
        <taxon>Pseudomonadota</taxon>
        <taxon>Gammaproteobacteria</taxon>
        <taxon>Alteromonadales</taxon>
        <taxon>Ferrimonadaceae</taxon>
        <taxon>Ferrimonas</taxon>
    </lineage>
</organism>
<evidence type="ECO:0000313" key="1">
    <source>
        <dbReference type="EMBL" id="TKB57640.1"/>
    </source>
</evidence>
<dbReference type="Proteomes" id="UP000305675">
    <property type="component" value="Unassembled WGS sequence"/>
</dbReference>
<name>A0A4U1BS36_9GAMM</name>
<gene>
    <name evidence="1" type="ORF">FCL42_03175</name>
</gene>
<dbReference type="EMBL" id="SWCJ01000002">
    <property type="protein sequence ID" value="TKB57640.1"/>
    <property type="molecule type" value="Genomic_DNA"/>
</dbReference>
<proteinExistence type="predicted"/>
<dbReference type="AlphaFoldDB" id="A0A4U1BS36"/>
<sequence length="80" mass="9532">MSDDHEIEKIRVEYLTNGKYLAQFFVRWRGEFKDGSYTDLKVEQQWLMREQDDKDHPTIERYLVGLANHIPAMTAGDVER</sequence>
<comment type="caution">
    <text evidence="1">The sequence shown here is derived from an EMBL/GenBank/DDBJ whole genome shotgun (WGS) entry which is preliminary data.</text>
</comment>
<dbReference type="OrthoDB" id="1493910at2"/>
<accession>A0A4U1BS36</accession>
<reference evidence="1 2" key="1">
    <citation type="submission" date="2019-04" db="EMBL/GenBank/DDBJ databases">
        <authorList>
            <person name="Hwang J.C."/>
        </authorList>
    </citation>
    <scope>NUCLEOTIDE SEQUENCE [LARGE SCALE GENOMIC DNA]</scope>
    <source>
        <strain evidence="1 2">IMCC35002</strain>
    </source>
</reference>
<protein>
    <submittedName>
        <fullName evidence="1">Uncharacterized protein</fullName>
    </submittedName>
</protein>
<keyword evidence="2" id="KW-1185">Reference proteome</keyword>